<protein>
    <submittedName>
        <fullName evidence="2">Uncharacterized protein</fullName>
    </submittedName>
</protein>
<evidence type="ECO:0000256" key="1">
    <source>
        <dbReference type="SAM" id="MobiDB-lite"/>
    </source>
</evidence>
<organism evidence="2 3">
    <name type="scientific">Hibiscus sabdariffa</name>
    <name type="common">roselle</name>
    <dbReference type="NCBI Taxonomy" id="183260"/>
    <lineage>
        <taxon>Eukaryota</taxon>
        <taxon>Viridiplantae</taxon>
        <taxon>Streptophyta</taxon>
        <taxon>Embryophyta</taxon>
        <taxon>Tracheophyta</taxon>
        <taxon>Spermatophyta</taxon>
        <taxon>Magnoliopsida</taxon>
        <taxon>eudicotyledons</taxon>
        <taxon>Gunneridae</taxon>
        <taxon>Pentapetalae</taxon>
        <taxon>rosids</taxon>
        <taxon>malvids</taxon>
        <taxon>Malvales</taxon>
        <taxon>Malvaceae</taxon>
        <taxon>Malvoideae</taxon>
        <taxon>Hibiscus</taxon>
    </lineage>
</organism>
<feature type="compositionally biased region" description="Basic and acidic residues" evidence="1">
    <location>
        <begin position="74"/>
        <end position="86"/>
    </location>
</feature>
<dbReference type="EMBL" id="JBBPBM010000002">
    <property type="protein sequence ID" value="KAK8597024.1"/>
    <property type="molecule type" value="Genomic_DNA"/>
</dbReference>
<gene>
    <name evidence="2" type="ORF">V6N12_065501</name>
</gene>
<comment type="caution">
    <text evidence="2">The sequence shown here is derived from an EMBL/GenBank/DDBJ whole genome shotgun (WGS) entry which is preliminary data.</text>
</comment>
<evidence type="ECO:0000313" key="2">
    <source>
        <dbReference type="EMBL" id="KAK8597024.1"/>
    </source>
</evidence>
<sequence>MDWSGPVVECECGMGDSTRSDSHVSNTYNLDLLTQGVAQEIWEDNRQDDLRVFSDQPNQVNNENSEESNLNAQRVDKEKSCELDKV</sequence>
<evidence type="ECO:0000313" key="3">
    <source>
        <dbReference type="Proteomes" id="UP001472677"/>
    </source>
</evidence>
<reference evidence="2 3" key="1">
    <citation type="journal article" date="2024" name="G3 (Bethesda)">
        <title>Genome assembly of Hibiscus sabdariffa L. provides insights into metabolisms of medicinal natural products.</title>
        <authorList>
            <person name="Kim T."/>
        </authorList>
    </citation>
    <scope>NUCLEOTIDE SEQUENCE [LARGE SCALE GENOMIC DNA]</scope>
    <source>
        <strain evidence="2">TK-2024</strain>
        <tissue evidence="2">Old leaves</tissue>
    </source>
</reference>
<feature type="compositionally biased region" description="Low complexity" evidence="1">
    <location>
        <begin position="61"/>
        <end position="71"/>
    </location>
</feature>
<name>A0ABR2G8W8_9ROSI</name>
<feature type="region of interest" description="Disordered" evidence="1">
    <location>
        <begin position="56"/>
        <end position="86"/>
    </location>
</feature>
<dbReference type="Proteomes" id="UP001472677">
    <property type="component" value="Unassembled WGS sequence"/>
</dbReference>
<accession>A0ABR2G8W8</accession>
<keyword evidence="3" id="KW-1185">Reference proteome</keyword>
<proteinExistence type="predicted"/>